<protein>
    <submittedName>
        <fullName evidence="2">Genomic scaffold, ProqFM164S02</fullName>
    </submittedName>
</protein>
<evidence type="ECO:0000313" key="3">
    <source>
        <dbReference type="Proteomes" id="UP000030686"/>
    </source>
</evidence>
<reference evidence="2" key="1">
    <citation type="journal article" date="2014" name="Nat. Commun.">
        <title>Multiple recent horizontal transfers of a large genomic region in cheese making fungi.</title>
        <authorList>
            <person name="Cheeseman K."/>
            <person name="Ropars J."/>
            <person name="Renault P."/>
            <person name="Dupont J."/>
            <person name="Gouzy J."/>
            <person name="Branca A."/>
            <person name="Abraham A.L."/>
            <person name="Ceppi M."/>
            <person name="Conseiller E."/>
            <person name="Debuchy R."/>
            <person name="Malagnac F."/>
            <person name="Goarin A."/>
            <person name="Silar P."/>
            <person name="Lacoste S."/>
            <person name="Sallet E."/>
            <person name="Bensimon A."/>
            <person name="Giraud T."/>
            <person name="Brygoo Y."/>
        </authorList>
    </citation>
    <scope>NUCLEOTIDE SEQUENCE [LARGE SCALE GENOMIC DNA]</scope>
    <source>
        <strain evidence="2">FM164</strain>
    </source>
</reference>
<feature type="region of interest" description="Disordered" evidence="1">
    <location>
        <begin position="57"/>
        <end position="78"/>
    </location>
</feature>
<feature type="compositionally biased region" description="Basic and acidic residues" evidence="1">
    <location>
        <begin position="65"/>
        <end position="78"/>
    </location>
</feature>
<dbReference type="EMBL" id="HG792016">
    <property type="protein sequence ID" value="CDM29933.1"/>
    <property type="molecule type" value="Genomic_DNA"/>
</dbReference>
<gene>
    <name evidence="2" type="ORF">PROQFM164_S02g000082</name>
</gene>
<evidence type="ECO:0000313" key="2">
    <source>
        <dbReference type="EMBL" id="CDM29933.1"/>
    </source>
</evidence>
<name>W6Q090_PENRF</name>
<proteinExistence type="predicted"/>
<keyword evidence="3" id="KW-1185">Reference proteome</keyword>
<organism evidence="2 3">
    <name type="scientific">Penicillium roqueforti (strain FM164)</name>
    <dbReference type="NCBI Taxonomy" id="1365484"/>
    <lineage>
        <taxon>Eukaryota</taxon>
        <taxon>Fungi</taxon>
        <taxon>Dikarya</taxon>
        <taxon>Ascomycota</taxon>
        <taxon>Pezizomycotina</taxon>
        <taxon>Eurotiomycetes</taxon>
        <taxon>Eurotiomycetidae</taxon>
        <taxon>Eurotiales</taxon>
        <taxon>Aspergillaceae</taxon>
        <taxon>Penicillium</taxon>
    </lineage>
</organism>
<evidence type="ECO:0000256" key="1">
    <source>
        <dbReference type="SAM" id="MobiDB-lite"/>
    </source>
</evidence>
<dbReference type="Proteomes" id="UP000030686">
    <property type="component" value="Unassembled WGS sequence"/>
</dbReference>
<accession>W6Q090</accession>
<dbReference type="AlphaFoldDB" id="W6Q090"/>
<sequence>MTNLVRTTRNAQATASIARKGLRVFATAASLRFSPTHRLFLRKHILGCIQPSIVPGELRKPRRVPHQDQSRPDQKPWI</sequence>